<keyword evidence="1" id="KW-0472">Membrane</keyword>
<evidence type="ECO:0000313" key="3">
    <source>
        <dbReference type="EMBL" id="AXJ13964.1"/>
    </source>
</evidence>
<organism evidence="3 4">
    <name type="scientific">Streptococcus pluranimalium</name>
    <dbReference type="NCBI Taxonomy" id="82348"/>
    <lineage>
        <taxon>Bacteria</taxon>
        <taxon>Bacillati</taxon>
        <taxon>Bacillota</taxon>
        <taxon>Bacilli</taxon>
        <taxon>Lactobacillales</taxon>
        <taxon>Streptococcaceae</taxon>
        <taxon>Streptococcus</taxon>
    </lineage>
</organism>
<name>A0A345VML2_9STRE</name>
<keyword evidence="3" id="KW-0121">Carboxypeptidase</keyword>
<gene>
    <name evidence="3" type="primary">vanYB</name>
    <name evidence="3" type="ORF">Sp14A_20800</name>
</gene>
<evidence type="ECO:0000256" key="1">
    <source>
        <dbReference type="SAM" id="Phobius"/>
    </source>
</evidence>
<dbReference type="PANTHER" id="PTHR34385">
    <property type="entry name" value="D-ALANYL-D-ALANINE CARBOXYPEPTIDASE"/>
    <property type="match status" value="1"/>
</dbReference>
<reference evidence="3 4" key="1">
    <citation type="submission" date="2017-07" db="EMBL/GenBank/DDBJ databases">
        <title>Streptococcus pluranimalium as cause of bovine abortion.</title>
        <authorList>
            <person name="Rodriguez Campos S."/>
            <person name="Gobeli Brawand S."/>
            <person name="Brodard I."/>
            <person name="Rychener L."/>
            <person name="Perreten V."/>
        </authorList>
    </citation>
    <scope>NUCLEOTIDE SEQUENCE [LARGE SCALE GENOMIC DNA]</scope>
    <source>
        <strain evidence="3 4">14A0014</strain>
    </source>
</reference>
<dbReference type="InterPro" id="IPR009045">
    <property type="entry name" value="Zn_M74/Hedgehog-like"/>
</dbReference>
<dbReference type="Gene3D" id="3.30.1380.10">
    <property type="match status" value="1"/>
</dbReference>
<keyword evidence="1" id="KW-0812">Transmembrane</keyword>
<dbReference type="GO" id="GO:0006508">
    <property type="term" value="P:proteolysis"/>
    <property type="evidence" value="ECO:0007669"/>
    <property type="project" value="InterPro"/>
</dbReference>
<dbReference type="GO" id="GO:0009002">
    <property type="term" value="F:serine-type D-Ala-D-Ala carboxypeptidase activity"/>
    <property type="evidence" value="ECO:0007669"/>
    <property type="project" value="UniProtKB-EC"/>
</dbReference>
<dbReference type="InterPro" id="IPR003709">
    <property type="entry name" value="VanY-like_core_dom"/>
</dbReference>
<dbReference type="InterPro" id="IPR058193">
    <property type="entry name" value="VanY/YodJ_core_dom"/>
</dbReference>
<keyword evidence="3" id="KW-0645">Protease</keyword>
<dbReference type="InterPro" id="IPR052179">
    <property type="entry name" value="DD-CPase-like"/>
</dbReference>
<dbReference type="PANTHER" id="PTHR34385:SF1">
    <property type="entry name" value="PEPTIDOGLYCAN L-ALANYL-D-GLUTAMATE ENDOPEPTIDASE CWLK"/>
    <property type="match status" value="1"/>
</dbReference>
<dbReference type="EMBL" id="CP022601">
    <property type="protein sequence ID" value="AXJ13964.1"/>
    <property type="molecule type" value="Genomic_DNA"/>
</dbReference>
<accession>A0A345VML2</accession>
<proteinExistence type="predicted"/>
<dbReference type="EC" id="3.4.16.4" evidence="3"/>
<evidence type="ECO:0000313" key="4">
    <source>
        <dbReference type="Proteomes" id="UP000255411"/>
    </source>
</evidence>
<dbReference type="AlphaFoldDB" id="A0A345VML2"/>
<feature type="domain" description="D-alanyl-D-alanine carboxypeptidase-like core" evidence="2">
    <location>
        <begin position="96"/>
        <end position="231"/>
    </location>
</feature>
<keyword evidence="3" id="KW-0378">Hydrolase</keyword>
<dbReference type="SUPFAM" id="SSF55166">
    <property type="entry name" value="Hedgehog/DD-peptidase"/>
    <property type="match status" value="1"/>
</dbReference>
<dbReference type="RefSeq" id="WP_115130909.1">
    <property type="nucleotide sequence ID" value="NZ_CP022601.1"/>
</dbReference>
<protein>
    <submittedName>
        <fullName evidence="3">D-alanyl-D-alanine carboxypeptidase</fullName>
        <ecNumber evidence="3">3.4.16.4</ecNumber>
    </submittedName>
</protein>
<dbReference type="Pfam" id="PF02557">
    <property type="entry name" value="VanY"/>
    <property type="match status" value="1"/>
</dbReference>
<feature type="transmembrane region" description="Helical" evidence="1">
    <location>
        <begin position="9"/>
        <end position="27"/>
    </location>
</feature>
<sequence length="255" mass="28593">MRSKLGKQSLVILGFAFLVLVGVLFWYRSQGVSHRSAGKTVIKPAKQVFEKNHTSKERSQASDLPKVSPNDWDLILVNREHLTPELNPELEAVDNITVDKRIAENVRDFLKAAQEVDPAFHLISGYRSVAYQKELFQSYIAQEKAADPSLSDAAAEKLVKTYSQPGGASEHQTGLAIDLSTVDALNQADKSTMSEIHQMAPDYGFVLRFPDGKTDVTGVGYEDWHFRYVGKASARYMTDHGLTLEEYTEQLEERE</sequence>
<evidence type="ECO:0000259" key="2">
    <source>
        <dbReference type="Pfam" id="PF02557"/>
    </source>
</evidence>
<dbReference type="Proteomes" id="UP000255411">
    <property type="component" value="Chromosome"/>
</dbReference>
<dbReference type="CDD" id="cd14852">
    <property type="entry name" value="LD-carboxypeptidase"/>
    <property type="match status" value="1"/>
</dbReference>
<keyword evidence="1" id="KW-1133">Transmembrane helix</keyword>